<dbReference type="PANTHER" id="PTHR18945">
    <property type="entry name" value="NEUROTRANSMITTER GATED ION CHANNEL"/>
    <property type="match status" value="1"/>
</dbReference>
<feature type="transmembrane region" description="Helical" evidence="18">
    <location>
        <begin position="322"/>
        <end position="343"/>
    </location>
</feature>
<evidence type="ECO:0000256" key="10">
    <source>
        <dbReference type="ARBA" id="ARBA00023136"/>
    </source>
</evidence>
<feature type="transmembrane region" description="Helical" evidence="18">
    <location>
        <begin position="490"/>
        <end position="508"/>
    </location>
</feature>
<feature type="transmembrane region" description="Helical" evidence="18">
    <location>
        <begin position="288"/>
        <end position="310"/>
    </location>
</feature>
<keyword evidence="11" id="KW-1015">Disulfide bond</keyword>
<feature type="chain" id="PRO_5022248360" evidence="18">
    <location>
        <begin position="31"/>
        <end position="546"/>
    </location>
</feature>
<evidence type="ECO:0000256" key="1">
    <source>
        <dbReference type="ARBA" id="ARBA00003328"/>
    </source>
</evidence>
<comment type="subcellular location">
    <subcellularLocation>
        <location evidence="17">Postsynaptic cell membrane</location>
        <topology evidence="17">Multi-pass membrane protein</topology>
    </subcellularLocation>
</comment>
<evidence type="ECO:0000256" key="12">
    <source>
        <dbReference type="ARBA" id="ARBA00023170"/>
    </source>
</evidence>
<dbReference type="PROSITE" id="PS00236">
    <property type="entry name" value="NEUROTR_ION_CHANNEL"/>
    <property type="match status" value="1"/>
</dbReference>
<keyword evidence="13" id="KW-0325">Glycoprotein</keyword>
<evidence type="ECO:0000256" key="16">
    <source>
        <dbReference type="ARBA" id="ARBA00023303"/>
    </source>
</evidence>
<evidence type="ECO:0000256" key="13">
    <source>
        <dbReference type="ARBA" id="ARBA00023180"/>
    </source>
</evidence>
<dbReference type="SUPFAM" id="SSF90112">
    <property type="entry name" value="Neurotransmitter-gated ion-channel transmembrane pore"/>
    <property type="match status" value="1"/>
</dbReference>
<sequence>MLVVDRMRADSNVLLKCVIIALACVTPTNAGVKPIEANPDAKRLYDDLLSNYNRLIRPVSNNTDTLTVYLKLKMSQLLEMNLKNQVMTTNLWVEQKWVDYKLRWDPEEYGGVEMLYVPSEHIWLPDIVLYNNADGNYEVTLMTKATLKYTGEVIWRPPAIYKSSCEINVLYFPFDEQSCTMKFGSWTYNGNQVDLKHMDQVAGSNLVPVGIDLSEFYLSVEWDILAVPATRNEEYYPCCEEPYSDITFNLTMRRKTLFYTVNLIIPCVGITFLTVLVFYLPSDSGEKVTLCSSILVSLTVFFLLLAEIIPPTSLAVPLLGKYLLFTMITVSLSICVTVCVLNVHFRSPSTHEMPEWVKKVFLVWMPKVLMLRRPPYSASGNYDDNQESGYVNDGDFRDSISDPYTMESKSSPTEAFESVASAYRSVSNDIGHQPHSSMADRDNILPRHLSPGVRSALEGVRFIAQHIKDADKDNEVVEDWKYISMVLDRLFLWVFFLACLGGTFGIILEAPSLYDQRIPIDQQLSEIPLRRTNFQLPEEHVQRHEF</sequence>
<dbReference type="GO" id="GO:0045211">
    <property type="term" value="C:postsynaptic membrane"/>
    <property type="evidence" value="ECO:0007669"/>
    <property type="project" value="UniProtKB-SubCell"/>
</dbReference>
<feature type="transmembrane region" description="Helical" evidence="18">
    <location>
        <begin position="257"/>
        <end position="281"/>
    </location>
</feature>
<keyword evidence="9 18" id="KW-0406">Ion transport</keyword>
<dbReference type="InterPro" id="IPR038050">
    <property type="entry name" value="Neuro_actylchol_rec"/>
</dbReference>
<evidence type="ECO:0000256" key="18">
    <source>
        <dbReference type="RuleBase" id="RU000687"/>
    </source>
</evidence>
<dbReference type="EMBL" id="KJ747359">
    <property type="protein sequence ID" value="AIG92772.1"/>
    <property type="molecule type" value="mRNA"/>
</dbReference>
<dbReference type="Gene3D" id="1.20.58.390">
    <property type="entry name" value="Neurotransmitter-gated ion-channel transmembrane domain"/>
    <property type="match status" value="2"/>
</dbReference>
<dbReference type="GO" id="GO:0004888">
    <property type="term" value="F:transmembrane signaling receptor activity"/>
    <property type="evidence" value="ECO:0007669"/>
    <property type="project" value="InterPro"/>
</dbReference>
<name>A0A075W270_9HEMI</name>
<dbReference type="GO" id="GO:0022848">
    <property type="term" value="F:acetylcholine-gated monoatomic cation-selective channel activity"/>
    <property type="evidence" value="ECO:0007669"/>
    <property type="project" value="InterPro"/>
</dbReference>
<feature type="signal peptide" evidence="18">
    <location>
        <begin position="1"/>
        <end position="30"/>
    </location>
</feature>
<reference evidence="21" key="1">
    <citation type="submission" date="2014-04" db="EMBL/GenBank/DDBJ databases">
        <authorList>
            <person name="Guo B."/>
        </authorList>
    </citation>
    <scope>NUCLEOTIDE SEQUENCE</scope>
</reference>
<dbReference type="PRINTS" id="PR00254">
    <property type="entry name" value="NICOTINICR"/>
</dbReference>
<dbReference type="InterPro" id="IPR006202">
    <property type="entry name" value="Neur_chan_lig-bd"/>
</dbReference>
<dbReference type="FunFam" id="1.20.58.390:FF:000012">
    <property type="entry name" value="Acetylcholine receptor subunit alpha-like"/>
    <property type="match status" value="1"/>
</dbReference>
<evidence type="ECO:0000313" key="21">
    <source>
        <dbReference type="EMBL" id="AIG92772.1"/>
    </source>
</evidence>
<dbReference type="AlphaFoldDB" id="A0A075W270"/>
<comment type="similarity">
    <text evidence="2">Belongs to the ligand-gated ion channel (TC 1.A.9) family. Acetylcholine receptor (TC 1.A.9.1) subfamily.</text>
</comment>
<evidence type="ECO:0000256" key="7">
    <source>
        <dbReference type="ARBA" id="ARBA00022989"/>
    </source>
</evidence>
<dbReference type="Gene3D" id="2.70.170.10">
    <property type="entry name" value="Neurotransmitter-gated ion-channel ligand-binding domain"/>
    <property type="match status" value="1"/>
</dbReference>
<dbReference type="CDD" id="cd19031">
    <property type="entry name" value="LGIC_ECD_nAChR_proto_alpha-like"/>
    <property type="match status" value="1"/>
</dbReference>
<keyword evidence="7 18" id="KW-1133">Transmembrane helix</keyword>
<dbReference type="InterPro" id="IPR018000">
    <property type="entry name" value="Neurotransmitter_ion_chnl_CS"/>
</dbReference>
<keyword evidence="8" id="KW-0770">Synapse</keyword>
<keyword evidence="14" id="KW-0628">Postsynaptic cell membrane</keyword>
<keyword evidence="15" id="KW-1071">Ligand-gated ion channel</keyword>
<dbReference type="InterPro" id="IPR036734">
    <property type="entry name" value="Neur_chan_lig-bd_sf"/>
</dbReference>
<keyword evidence="3 18" id="KW-0813">Transport</keyword>
<evidence type="ECO:0000256" key="11">
    <source>
        <dbReference type="ARBA" id="ARBA00023157"/>
    </source>
</evidence>
<evidence type="ECO:0000256" key="17">
    <source>
        <dbReference type="ARBA" id="ARBA00034104"/>
    </source>
</evidence>
<dbReference type="InterPro" id="IPR002394">
    <property type="entry name" value="Nicotinic_acetylcholine_rcpt"/>
</dbReference>
<keyword evidence="6 18" id="KW-0732">Signal</keyword>
<keyword evidence="12 21" id="KW-0675">Receptor</keyword>
<organism evidence="21">
    <name type="scientific">Cyrtorhinus lividipennis</name>
    <dbReference type="NCBI Taxonomy" id="1032904"/>
    <lineage>
        <taxon>Eukaryota</taxon>
        <taxon>Metazoa</taxon>
        <taxon>Ecdysozoa</taxon>
        <taxon>Arthropoda</taxon>
        <taxon>Hexapoda</taxon>
        <taxon>Insecta</taxon>
        <taxon>Pterygota</taxon>
        <taxon>Neoptera</taxon>
        <taxon>Paraneoptera</taxon>
        <taxon>Hemiptera</taxon>
        <taxon>Heteroptera</taxon>
        <taxon>Panheteroptera</taxon>
        <taxon>Cimicomorpha</taxon>
        <taxon>Miridae</taxon>
        <taxon>Orthotylini</taxon>
        <taxon>Cyrtorhinus</taxon>
    </lineage>
</organism>
<dbReference type="FunFam" id="2.70.170.10:FF:000013">
    <property type="entry name" value="Acetylcholine receptor subunit alpha"/>
    <property type="match status" value="1"/>
</dbReference>
<evidence type="ECO:0000256" key="5">
    <source>
        <dbReference type="ARBA" id="ARBA00022692"/>
    </source>
</evidence>
<dbReference type="NCBIfam" id="TIGR00860">
    <property type="entry name" value="LIC"/>
    <property type="match status" value="1"/>
</dbReference>
<proteinExistence type="evidence at transcript level"/>
<keyword evidence="5 18" id="KW-0812">Transmembrane</keyword>
<evidence type="ECO:0000256" key="6">
    <source>
        <dbReference type="ARBA" id="ARBA00022729"/>
    </source>
</evidence>
<dbReference type="Pfam" id="PF02931">
    <property type="entry name" value="Neur_chan_LBD"/>
    <property type="match status" value="1"/>
</dbReference>
<dbReference type="Pfam" id="PF02932">
    <property type="entry name" value="Neur_chan_memb"/>
    <property type="match status" value="1"/>
</dbReference>
<dbReference type="FunFam" id="1.20.58.390:FF:000030">
    <property type="entry name" value="Acetylcholine receptor subunit alpha-L1"/>
    <property type="match status" value="1"/>
</dbReference>
<dbReference type="SUPFAM" id="SSF63712">
    <property type="entry name" value="Nicotinic receptor ligand binding domain-like"/>
    <property type="match status" value="1"/>
</dbReference>
<keyword evidence="10 18" id="KW-0472">Membrane</keyword>
<feature type="domain" description="Neurotransmitter-gated ion-channel transmembrane" evidence="20">
    <location>
        <begin position="263"/>
        <end position="506"/>
    </location>
</feature>
<evidence type="ECO:0000259" key="19">
    <source>
        <dbReference type="Pfam" id="PF02931"/>
    </source>
</evidence>
<evidence type="ECO:0000256" key="4">
    <source>
        <dbReference type="ARBA" id="ARBA00022475"/>
    </source>
</evidence>
<dbReference type="CDD" id="cd19064">
    <property type="entry name" value="LGIC_TM_nAChR"/>
    <property type="match status" value="1"/>
</dbReference>
<dbReference type="GO" id="GO:0007271">
    <property type="term" value="P:synaptic transmission, cholinergic"/>
    <property type="evidence" value="ECO:0007669"/>
    <property type="project" value="UniProtKB-ARBA"/>
</dbReference>
<evidence type="ECO:0000256" key="2">
    <source>
        <dbReference type="ARBA" id="ARBA00009237"/>
    </source>
</evidence>
<dbReference type="InterPro" id="IPR006201">
    <property type="entry name" value="Neur_channel"/>
</dbReference>
<keyword evidence="4" id="KW-1003">Cell membrane</keyword>
<comment type="function">
    <text evidence="1">After binding acetylcholine, the AChR responds by an extensive change in conformation that affects all subunits and leads to opening of an ion-conducting channel across the plasma membrane.</text>
</comment>
<feature type="domain" description="Neurotransmitter-gated ion-channel ligand-binding" evidence="19">
    <location>
        <begin position="42"/>
        <end position="256"/>
    </location>
</feature>
<evidence type="ECO:0000256" key="15">
    <source>
        <dbReference type="ARBA" id="ARBA00023286"/>
    </source>
</evidence>
<dbReference type="PRINTS" id="PR00252">
    <property type="entry name" value="NRIONCHANNEL"/>
</dbReference>
<evidence type="ECO:0000256" key="9">
    <source>
        <dbReference type="ARBA" id="ARBA00023065"/>
    </source>
</evidence>
<evidence type="ECO:0000256" key="8">
    <source>
        <dbReference type="ARBA" id="ARBA00023018"/>
    </source>
</evidence>
<evidence type="ECO:0000259" key="20">
    <source>
        <dbReference type="Pfam" id="PF02932"/>
    </source>
</evidence>
<dbReference type="InterPro" id="IPR006029">
    <property type="entry name" value="Neurotrans-gated_channel_TM"/>
</dbReference>
<dbReference type="InterPro" id="IPR036719">
    <property type="entry name" value="Neuro-gated_channel_TM_sf"/>
</dbReference>
<evidence type="ECO:0000256" key="3">
    <source>
        <dbReference type="ARBA" id="ARBA00022448"/>
    </source>
</evidence>
<protein>
    <submittedName>
        <fullName evidence="21">Nicotinic acetylcholine receptor subunit alpha 8</fullName>
    </submittedName>
</protein>
<keyword evidence="16 18" id="KW-0407">Ion channel</keyword>
<accession>A0A075W270</accession>
<evidence type="ECO:0000256" key="14">
    <source>
        <dbReference type="ARBA" id="ARBA00023257"/>
    </source>
</evidence>